<dbReference type="Pfam" id="PF04290">
    <property type="entry name" value="DctQ"/>
    <property type="match status" value="1"/>
</dbReference>
<evidence type="ECO:0000256" key="5">
    <source>
        <dbReference type="ARBA" id="ARBA00022692"/>
    </source>
</evidence>
<gene>
    <name evidence="11" type="ORF">GCM10007924_11170</name>
</gene>
<keyword evidence="3" id="KW-1003">Cell membrane</keyword>
<comment type="function">
    <text evidence="9">Part of the tripartite ATP-independent periplasmic (TRAP) transport system.</text>
</comment>
<proteinExistence type="inferred from homology"/>
<keyword evidence="2 9" id="KW-0813">Transport</keyword>
<feature type="transmembrane region" description="Helical" evidence="9">
    <location>
        <begin position="121"/>
        <end position="142"/>
    </location>
</feature>
<keyword evidence="7 9" id="KW-0472">Membrane</keyword>
<keyword evidence="6 9" id="KW-1133">Transmembrane helix</keyword>
<evidence type="ECO:0000256" key="2">
    <source>
        <dbReference type="ARBA" id="ARBA00022448"/>
    </source>
</evidence>
<reference evidence="11" key="1">
    <citation type="journal article" date="2014" name="Int. J. Syst. Evol. Microbiol.">
        <title>Complete genome of a new Firmicutes species belonging to the dominant human colonic microbiota ('Ruminococcus bicirculans') reveals two chromosomes and a selective capacity to utilize plant glucans.</title>
        <authorList>
            <consortium name="NISC Comparative Sequencing Program"/>
            <person name="Wegmann U."/>
            <person name="Louis P."/>
            <person name="Goesmann A."/>
            <person name="Henrissat B."/>
            <person name="Duncan S.H."/>
            <person name="Flint H.J."/>
        </authorList>
    </citation>
    <scope>NUCLEOTIDE SEQUENCE</scope>
    <source>
        <strain evidence="11">NBRC 103408</strain>
    </source>
</reference>
<evidence type="ECO:0000256" key="4">
    <source>
        <dbReference type="ARBA" id="ARBA00022519"/>
    </source>
</evidence>
<evidence type="ECO:0000256" key="1">
    <source>
        <dbReference type="ARBA" id="ARBA00004429"/>
    </source>
</evidence>
<organism evidence="11 12">
    <name type="scientific">Sneathiella chinensis</name>
    <dbReference type="NCBI Taxonomy" id="349750"/>
    <lineage>
        <taxon>Bacteria</taxon>
        <taxon>Pseudomonadati</taxon>
        <taxon>Pseudomonadota</taxon>
        <taxon>Alphaproteobacteria</taxon>
        <taxon>Sneathiellales</taxon>
        <taxon>Sneathiellaceae</taxon>
        <taxon>Sneathiella</taxon>
    </lineage>
</organism>
<keyword evidence="4 9" id="KW-0997">Cell inner membrane</keyword>
<dbReference type="PANTHER" id="PTHR35011:SF10">
    <property type="entry name" value="TRAP TRANSPORTER SMALL PERMEASE PROTEIN"/>
    <property type="match status" value="1"/>
</dbReference>
<comment type="similarity">
    <text evidence="8 9">Belongs to the TRAP transporter small permease family.</text>
</comment>
<comment type="caution">
    <text evidence="9">Lacks conserved residue(s) required for the propagation of feature annotation.</text>
</comment>
<protein>
    <recommendedName>
        <fullName evidence="9">TRAP transporter small permease protein</fullName>
    </recommendedName>
</protein>
<comment type="subcellular location">
    <subcellularLocation>
        <location evidence="1 9">Cell inner membrane</location>
        <topology evidence="1 9">Multi-pass membrane protein</topology>
    </subcellularLocation>
</comment>
<evidence type="ECO:0000313" key="12">
    <source>
        <dbReference type="Proteomes" id="UP001161409"/>
    </source>
</evidence>
<evidence type="ECO:0000256" key="7">
    <source>
        <dbReference type="ARBA" id="ARBA00023136"/>
    </source>
</evidence>
<reference evidence="11" key="2">
    <citation type="submission" date="2023-01" db="EMBL/GenBank/DDBJ databases">
        <title>Draft genome sequence of Sneathiella chinensis strain NBRC 103408.</title>
        <authorList>
            <person name="Sun Q."/>
            <person name="Mori K."/>
        </authorList>
    </citation>
    <scope>NUCLEOTIDE SEQUENCE</scope>
    <source>
        <strain evidence="11">NBRC 103408</strain>
    </source>
</reference>
<dbReference type="PANTHER" id="PTHR35011">
    <property type="entry name" value="2,3-DIKETO-L-GULONATE TRAP TRANSPORTER SMALL PERMEASE PROTEIN YIAM"/>
    <property type="match status" value="1"/>
</dbReference>
<evidence type="ECO:0000256" key="9">
    <source>
        <dbReference type="RuleBase" id="RU369079"/>
    </source>
</evidence>
<keyword evidence="12" id="KW-1185">Reference proteome</keyword>
<dbReference type="InterPro" id="IPR007387">
    <property type="entry name" value="TRAP_DctQ"/>
</dbReference>
<evidence type="ECO:0000313" key="11">
    <source>
        <dbReference type="EMBL" id="GLQ05896.1"/>
    </source>
</evidence>
<sequence>MTRLLAVVCGFFLVLMMVHVGADIALKLLFNAPLVGTLETVSYYYMVGIVFLALPFVELRREHVAVDLFFVKLPQGAQVVVYAAGMVLAAGYYGLFCFQTTLDALKATAQRETVMANFLFYVWPSRWALSVGSGILSLMLLLKAVAAIVRHKVDDAGDVVEGMT</sequence>
<comment type="subunit">
    <text evidence="9">The complex comprises the extracytoplasmic solute receptor protein and the two transmembrane proteins.</text>
</comment>
<feature type="transmembrane region" description="Helical" evidence="9">
    <location>
        <begin position="79"/>
        <end position="101"/>
    </location>
</feature>
<evidence type="ECO:0000256" key="8">
    <source>
        <dbReference type="ARBA" id="ARBA00038436"/>
    </source>
</evidence>
<comment type="caution">
    <text evidence="11">The sequence shown here is derived from an EMBL/GenBank/DDBJ whole genome shotgun (WGS) entry which is preliminary data.</text>
</comment>
<evidence type="ECO:0000256" key="3">
    <source>
        <dbReference type="ARBA" id="ARBA00022475"/>
    </source>
</evidence>
<name>A0ABQ5U2J1_9PROT</name>
<dbReference type="InterPro" id="IPR055348">
    <property type="entry name" value="DctQ"/>
</dbReference>
<evidence type="ECO:0000256" key="6">
    <source>
        <dbReference type="ARBA" id="ARBA00022989"/>
    </source>
</evidence>
<dbReference type="EMBL" id="BSNF01000001">
    <property type="protein sequence ID" value="GLQ05896.1"/>
    <property type="molecule type" value="Genomic_DNA"/>
</dbReference>
<evidence type="ECO:0000259" key="10">
    <source>
        <dbReference type="Pfam" id="PF04290"/>
    </source>
</evidence>
<accession>A0ABQ5U2J1</accession>
<keyword evidence="5 9" id="KW-0812">Transmembrane</keyword>
<dbReference type="Proteomes" id="UP001161409">
    <property type="component" value="Unassembled WGS sequence"/>
</dbReference>
<feature type="transmembrane region" description="Helical" evidence="9">
    <location>
        <begin position="41"/>
        <end position="59"/>
    </location>
</feature>
<feature type="domain" description="Tripartite ATP-independent periplasmic transporters DctQ component" evidence="10">
    <location>
        <begin position="16"/>
        <end position="147"/>
    </location>
</feature>